<proteinExistence type="predicted"/>
<protein>
    <submittedName>
        <fullName evidence="8">DUF2179 domain-containing protein</fullName>
    </submittedName>
</protein>
<dbReference type="InterPro" id="IPR019264">
    <property type="entry name" value="DUF2179"/>
</dbReference>
<feature type="transmembrane region" description="Helical" evidence="6">
    <location>
        <begin position="153"/>
        <end position="175"/>
    </location>
</feature>
<evidence type="ECO:0000259" key="7">
    <source>
        <dbReference type="Pfam" id="PF10035"/>
    </source>
</evidence>
<comment type="caution">
    <text evidence="8">The sequence shown here is derived from an EMBL/GenBank/DDBJ whole genome shotgun (WGS) entry which is preliminary data.</text>
</comment>
<dbReference type="RefSeq" id="WP_153726743.1">
    <property type="nucleotide sequence ID" value="NZ_WJNH01000001.1"/>
</dbReference>
<keyword evidence="4 6" id="KW-1133">Transmembrane helix</keyword>
<keyword evidence="5 6" id="KW-0472">Membrane</keyword>
<evidence type="ECO:0000313" key="9">
    <source>
        <dbReference type="Proteomes" id="UP000480185"/>
    </source>
</evidence>
<keyword evidence="9" id="KW-1185">Reference proteome</keyword>
<dbReference type="Gene3D" id="3.30.70.120">
    <property type="match status" value="1"/>
</dbReference>
<dbReference type="PANTHER" id="PTHR33545">
    <property type="entry name" value="UPF0750 MEMBRANE PROTEIN YITT-RELATED"/>
    <property type="match status" value="1"/>
</dbReference>
<keyword evidence="2" id="KW-1003">Cell membrane</keyword>
<feature type="transmembrane region" description="Helical" evidence="6">
    <location>
        <begin position="114"/>
        <end position="132"/>
    </location>
</feature>
<sequence>MAKARRKPLTDKQQTVLDYFLVILGSFFIAFSFNLFLLPNDVASGGVAGISTLTEEVFGWEPAFVQGFLNVPLFLAGVIVLGANFGVKSFLGTLALPFFVYLTRDFNPATMNPLLASIFGGMGVGAGLGVVFKGRASTGGIDVAAAILNKYTGISLGLCIALIDGTIVTTSAFVFSVEQALYALIGLFMTSRTIDIIQVGFTNSKNVMIISDKTEEMRKAIFEEIDRGVTILQGEGGFTGAERNIVMCVVDQKEFTKLTKTVSKVDSTAFVIAMSAAEVLGEGFKKN</sequence>
<evidence type="ECO:0000256" key="6">
    <source>
        <dbReference type="SAM" id="Phobius"/>
    </source>
</evidence>
<evidence type="ECO:0000313" key="8">
    <source>
        <dbReference type="EMBL" id="MRG84764.1"/>
    </source>
</evidence>
<gene>
    <name evidence="8" type="ORF">GH754_00315</name>
</gene>
<evidence type="ECO:0000256" key="3">
    <source>
        <dbReference type="ARBA" id="ARBA00022692"/>
    </source>
</evidence>
<organism evidence="8 9">
    <name type="scientific">Salinibacillus xinjiangensis</name>
    <dbReference type="NCBI Taxonomy" id="1229268"/>
    <lineage>
        <taxon>Bacteria</taxon>
        <taxon>Bacillati</taxon>
        <taxon>Bacillota</taxon>
        <taxon>Bacilli</taxon>
        <taxon>Bacillales</taxon>
        <taxon>Bacillaceae</taxon>
        <taxon>Salinibacillus</taxon>
    </lineage>
</organism>
<dbReference type="InterPro" id="IPR003740">
    <property type="entry name" value="YitT"/>
</dbReference>
<name>A0A6G1X1F5_9BACI</name>
<dbReference type="Pfam" id="PF02588">
    <property type="entry name" value="YitT_membrane"/>
    <property type="match status" value="1"/>
</dbReference>
<accession>A0A6G1X1F5</accession>
<dbReference type="AlphaFoldDB" id="A0A6G1X1F5"/>
<feature type="transmembrane region" description="Helical" evidence="6">
    <location>
        <begin position="16"/>
        <end position="37"/>
    </location>
</feature>
<dbReference type="PIRSF" id="PIRSF006483">
    <property type="entry name" value="Membrane_protein_YitT"/>
    <property type="match status" value="1"/>
</dbReference>
<feature type="domain" description="DUF2179" evidence="7">
    <location>
        <begin position="227"/>
        <end position="281"/>
    </location>
</feature>
<dbReference type="Pfam" id="PF10035">
    <property type="entry name" value="DUF2179"/>
    <property type="match status" value="1"/>
</dbReference>
<dbReference type="InterPro" id="IPR015867">
    <property type="entry name" value="N-reg_PII/ATP_PRibTrfase_C"/>
</dbReference>
<evidence type="ECO:0000256" key="4">
    <source>
        <dbReference type="ARBA" id="ARBA00022989"/>
    </source>
</evidence>
<dbReference type="EMBL" id="WJNH01000001">
    <property type="protein sequence ID" value="MRG84764.1"/>
    <property type="molecule type" value="Genomic_DNA"/>
</dbReference>
<comment type="subcellular location">
    <subcellularLocation>
        <location evidence="1">Cell membrane</location>
        <topology evidence="1">Multi-pass membrane protein</topology>
    </subcellularLocation>
</comment>
<dbReference type="PANTHER" id="PTHR33545:SF9">
    <property type="entry name" value="UPF0750 MEMBRANE PROTEIN YITE"/>
    <property type="match status" value="1"/>
</dbReference>
<keyword evidence="3 6" id="KW-0812">Transmembrane</keyword>
<reference evidence="8 9" key="1">
    <citation type="submission" date="2019-11" db="EMBL/GenBank/DDBJ databases">
        <authorList>
            <person name="Li J."/>
        </authorList>
    </citation>
    <scope>NUCLEOTIDE SEQUENCE [LARGE SCALE GENOMIC DNA]</scope>
    <source>
        <strain evidence="8 9">J4</strain>
    </source>
</reference>
<dbReference type="Proteomes" id="UP000480185">
    <property type="component" value="Unassembled WGS sequence"/>
</dbReference>
<dbReference type="OrthoDB" id="1758221at2"/>
<evidence type="ECO:0000256" key="1">
    <source>
        <dbReference type="ARBA" id="ARBA00004651"/>
    </source>
</evidence>
<evidence type="ECO:0000256" key="2">
    <source>
        <dbReference type="ARBA" id="ARBA00022475"/>
    </source>
</evidence>
<evidence type="ECO:0000256" key="5">
    <source>
        <dbReference type="ARBA" id="ARBA00023136"/>
    </source>
</evidence>
<dbReference type="CDD" id="cd16380">
    <property type="entry name" value="YitT_C"/>
    <property type="match status" value="1"/>
</dbReference>
<dbReference type="GO" id="GO:0005886">
    <property type="term" value="C:plasma membrane"/>
    <property type="evidence" value="ECO:0007669"/>
    <property type="project" value="UniProtKB-SubCell"/>
</dbReference>
<dbReference type="InterPro" id="IPR051461">
    <property type="entry name" value="UPF0750_membrane"/>
</dbReference>